<evidence type="ECO:0000313" key="7">
    <source>
        <dbReference type="EMBL" id="MCG4609875.1"/>
    </source>
</evidence>
<gene>
    <name evidence="7" type="ORF">L0P57_02815</name>
</gene>
<organism evidence="7 8">
    <name type="scientific">Anaeromassilibacillus senegalensis</name>
    <dbReference type="NCBI Taxonomy" id="1673717"/>
    <lineage>
        <taxon>Bacteria</taxon>
        <taxon>Bacillati</taxon>
        <taxon>Bacillota</taxon>
        <taxon>Clostridia</taxon>
        <taxon>Eubacteriales</taxon>
        <taxon>Acutalibacteraceae</taxon>
        <taxon>Anaeromassilibacillus</taxon>
    </lineage>
</organism>
<sequence length="530" mass="60084">MKKVKIYFLLICLMVGFTACSTPQPSPKNHTHPKILRYALAQEPNTLDPQKVDASPEATIAYHIYEGLMRSYGDQLLYGIANSYEISTDGLVYTFYLRDACYSDGTPVRAQDFVYAIQRMLTEEDSSRPFMAYPIKNAAKIHRKELSIDALGVQATNDKILKFVLENPTPYFLQLLTLPTFSPIPAQSDPAMVDITLSNGPFMLKEWNHNDSIVLEKNPNYWDADNIPLDQVSIIISTNGTKLLDMFFNGELDVLPTSTTNVPESFSPYIQYYYNGANDFIRLNMDGSCPLSNKNLRLALNYALDRNAYVDALGSEDVTAISRYVLPILPGTHKTFGEEYPLEAFPLNGDAQKATDYLNAALQDLGLKEASDIRLELLVSDDYWARTEANIIKEQLESVLGIYINVFSVPYQTHMDLEETHNFQMSLSGWIPEYADPATYLELWTSDSSYNYASYKSEEYDECFQTANSQMDAQSRMSLLAQAETILLEDGALIPLQIRQSALLKNPKLTNFQTYYINTEYQYIYADFST</sequence>
<evidence type="ECO:0000256" key="4">
    <source>
        <dbReference type="ARBA" id="ARBA00022729"/>
    </source>
</evidence>
<dbReference type="PIRSF" id="PIRSF002741">
    <property type="entry name" value="MppA"/>
    <property type="match status" value="1"/>
</dbReference>
<protein>
    <submittedName>
        <fullName evidence="7">Peptide ABC transporter substrate-binding protein</fullName>
    </submittedName>
</protein>
<proteinExistence type="inferred from homology"/>
<evidence type="ECO:0000256" key="1">
    <source>
        <dbReference type="ARBA" id="ARBA00004196"/>
    </source>
</evidence>
<evidence type="ECO:0000259" key="6">
    <source>
        <dbReference type="Pfam" id="PF00496"/>
    </source>
</evidence>
<name>A0ABS9MGF9_9FIRM</name>
<dbReference type="Gene3D" id="3.40.190.10">
    <property type="entry name" value="Periplasmic binding protein-like II"/>
    <property type="match status" value="1"/>
</dbReference>
<evidence type="ECO:0000313" key="8">
    <source>
        <dbReference type="Proteomes" id="UP001298681"/>
    </source>
</evidence>
<dbReference type="Pfam" id="PF00496">
    <property type="entry name" value="SBP_bac_5"/>
    <property type="match status" value="1"/>
</dbReference>
<keyword evidence="8" id="KW-1185">Reference proteome</keyword>
<dbReference type="PANTHER" id="PTHR30290:SF10">
    <property type="entry name" value="PERIPLASMIC OLIGOPEPTIDE-BINDING PROTEIN-RELATED"/>
    <property type="match status" value="1"/>
</dbReference>
<evidence type="ECO:0000256" key="5">
    <source>
        <dbReference type="SAM" id="SignalP"/>
    </source>
</evidence>
<dbReference type="Gene3D" id="3.10.105.10">
    <property type="entry name" value="Dipeptide-binding Protein, Domain 3"/>
    <property type="match status" value="1"/>
</dbReference>
<dbReference type="PROSITE" id="PS51257">
    <property type="entry name" value="PROKAR_LIPOPROTEIN"/>
    <property type="match status" value="1"/>
</dbReference>
<dbReference type="Gene3D" id="3.90.76.10">
    <property type="entry name" value="Dipeptide-binding Protein, Domain 1"/>
    <property type="match status" value="1"/>
</dbReference>
<dbReference type="EMBL" id="JAKNHQ010000002">
    <property type="protein sequence ID" value="MCG4609875.1"/>
    <property type="molecule type" value="Genomic_DNA"/>
</dbReference>
<evidence type="ECO:0000256" key="3">
    <source>
        <dbReference type="ARBA" id="ARBA00022448"/>
    </source>
</evidence>
<dbReference type="PANTHER" id="PTHR30290">
    <property type="entry name" value="PERIPLASMIC BINDING COMPONENT OF ABC TRANSPORTER"/>
    <property type="match status" value="1"/>
</dbReference>
<feature type="domain" description="Solute-binding protein family 5" evidence="6">
    <location>
        <begin position="79"/>
        <end position="450"/>
    </location>
</feature>
<dbReference type="Proteomes" id="UP001298681">
    <property type="component" value="Unassembled WGS sequence"/>
</dbReference>
<dbReference type="InterPro" id="IPR039424">
    <property type="entry name" value="SBP_5"/>
</dbReference>
<reference evidence="7 8" key="1">
    <citation type="submission" date="2022-01" db="EMBL/GenBank/DDBJ databases">
        <title>Collection of gut derived symbiotic bacterial strains cultured from healthy donors.</title>
        <authorList>
            <person name="Lin H."/>
            <person name="Kohout C."/>
            <person name="Waligurski E."/>
            <person name="Pamer E.G."/>
        </authorList>
    </citation>
    <scope>NUCLEOTIDE SEQUENCE [LARGE SCALE GENOMIC DNA]</scope>
    <source>
        <strain evidence="7 8">DFI.7.58</strain>
    </source>
</reference>
<accession>A0ABS9MGF9</accession>
<keyword evidence="4 5" id="KW-0732">Signal</keyword>
<keyword evidence="3" id="KW-0813">Transport</keyword>
<comment type="subcellular location">
    <subcellularLocation>
        <location evidence="1">Cell envelope</location>
    </subcellularLocation>
</comment>
<comment type="caution">
    <text evidence="7">The sequence shown here is derived from an EMBL/GenBank/DDBJ whole genome shotgun (WGS) entry which is preliminary data.</text>
</comment>
<evidence type="ECO:0000256" key="2">
    <source>
        <dbReference type="ARBA" id="ARBA00005695"/>
    </source>
</evidence>
<feature type="signal peptide" evidence="5">
    <location>
        <begin position="1"/>
        <end position="21"/>
    </location>
</feature>
<comment type="similarity">
    <text evidence="2">Belongs to the bacterial solute-binding protein 5 family.</text>
</comment>
<dbReference type="InterPro" id="IPR000914">
    <property type="entry name" value="SBP_5_dom"/>
</dbReference>
<feature type="chain" id="PRO_5046309371" evidence="5">
    <location>
        <begin position="22"/>
        <end position="530"/>
    </location>
</feature>
<dbReference type="SUPFAM" id="SSF53850">
    <property type="entry name" value="Periplasmic binding protein-like II"/>
    <property type="match status" value="1"/>
</dbReference>
<dbReference type="InterPro" id="IPR030678">
    <property type="entry name" value="Peptide/Ni-bd"/>
</dbReference>
<dbReference type="RefSeq" id="WP_191362563.1">
    <property type="nucleotide sequence ID" value="NZ_JAKNHQ010000002.1"/>
</dbReference>
<dbReference type="CDD" id="cd08504">
    <property type="entry name" value="PBP2_OppA"/>
    <property type="match status" value="1"/>
</dbReference>